<sequence length="215" mass="24485">MLSVECIESIGLLSVWMLEPRLPELLLELRNRGYATARVRPKSLGGYDIMFIEPGVVAIKGSTYMLYNPSRRSITVESSKVDELLHVFSEVEEVLKFVGSDPAKGVLFYELQVKARASGGKWVLKKTIETSDLLGQDLLALPTSFVSAKEDPNSIQWLRLDIRPLWTSWSDERTRYEVILVYRDSKERLIDTLRNIDNILRDVLKRISDALEALA</sequence>
<dbReference type="KEGG" id="iag:Igag_0747"/>
<organism evidence="1 2">
    <name type="scientific">Ignisphaera aggregans (strain DSM 17230 / JCM 13409 / AQ1.S1)</name>
    <dbReference type="NCBI Taxonomy" id="583356"/>
    <lineage>
        <taxon>Archaea</taxon>
        <taxon>Thermoproteota</taxon>
        <taxon>Thermoprotei</taxon>
        <taxon>Desulfurococcales</taxon>
        <taxon>Desulfurococcaceae</taxon>
        <taxon>Ignisphaera</taxon>
    </lineage>
</organism>
<keyword evidence="2" id="KW-1185">Reference proteome</keyword>
<dbReference type="Proteomes" id="UP000001304">
    <property type="component" value="Chromosome"/>
</dbReference>
<dbReference type="EMBL" id="CP002098">
    <property type="protein sequence ID" value="ADM27576.1"/>
    <property type="molecule type" value="Genomic_DNA"/>
</dbReference>
<dbReference type="AlphaFoldDB" id="E0ST99"/>
<gene>
    <name evidence="1" type="ordered locus">Igag_0747</name>
</gene>
<evidence type="ECO:0000313" key="1">
    <source>
        <dbReference type="EMBL" id="ADM27576.1"/>
    </source>
</evidence>
<evidence type="ECO:0000313" key="2">
    <source>
        <dbReference type="Proteomes" id="UP000001304"/>
    </source>
</evidence>
<name>E0ST99_IGNAA</name>
<dbReference type="BioCyc" id="IAGG583356:GHAH-742-MONOMER"/>
<dbReference type="HOGENOM" id="CLU_1292022_0_0_2"/>
<proteinExistence type="predicted"/>
<reference evidence="1 2" key="1">
    <citation type="journal article" date="2010" name="Stand. Genomic Sci.">
        <title>Complete genome sequence of Ignisphaera aggregans type strain (AQ1.S1).</title>
        <authorList>
            <person name="Goker M."/>
            <person name="Held B."/>
            <person name="Lapidus A."/>
            <person name="Nolan M."/>
            <person name="Spring S."/>
            <person name="Yasawong M."/>
            <person name="Lucas S."/>
            <person name="Glavina Del Rio T."/>
            <person name="Tice H."/>
            <person name="Cheng J.F."/>
            <person name="Goodwin L."/>
            <person name="Tapia R."/>
            <person name="Pitluck S."/>
            <person name="Liolios K."/>
            <person name="Ivanova N."/>
            <person name="Mavromatis K."/>
            <person name="Mikhailova N."/>
            <person name="Pati A."/>
            <person name="Chen A."/>
            <person name="Palaniappan K."/>
            <person name="Brambilla E."/>
            <person name="Land M."/>
            <person name="Hauser L."/>
            <person name="Chang Y.J."/>
            <person name="Jeffries C.D."/>
            <person name="Brettin T."/>
            <person name="Detter J.C."/>
            <person name="Han C."/>
            <person name="Rohde M."/>
            <person name="Sikorski J."/>
            <person name="Woyke T."/>
            <person name="Bristow J."/>
            <person name="Eisen J.A."/>
            <person name="Markowitz V."/>
            <person name="Hugenholtz P."/>
            <person name="Kyrpides N.C."/>
            <person name="Klenk H.P."/>
        </authorList>
    </citation>
    <scope>NUCLEOTIDE SEQUENCE [LARGE SCALE GENOMIC DNA]</scope>
    <source>
        <strain evidence="2">DSM 17230 / JCM 13409 / AQ1.S1</strain>
    </source>
</reference>
<dbReference type="STRING" id="583356.Igag_0747"/>
<accession>E0ST99</accession>
<protein>
    <submittedName>
        <fullName evidence="1">Uncharacterized protein</fullName>
    </submittedName>
</protein>